<dbReference type="PRINTS" id="PR00412">
    <property type="entry name" value="EPOXHYDRLASE"/>
</dbReference>
<sequence length="242" mass="26618">MPAVFVHGIPDTHHVWDDLFGHLTSTDVSAPALPGFGIPRPEGFTATKEEYVNWIIARLEEIGSPVDLVGHDWGSALTARVASLRPDLVRTWAGGDAAISPAFDWSPLSEIWQTPGLGEQWMAELDPSAFSTQLQGDGVPIRRADEIVSRMDDTMKDSMLRLVRSGVHTGAEWQPGLADITSPSLVFWGREDQYQPVEHAEALAKNVRATNLVLLDSGHWPHLQQPRELAAALTQHWESVPA</sequence>
<evidence type="ECO:0000313" key="2">
    <source>
        <dbReference type="EMBL" id="QYX75727.1"/>
    </source>
</evidence>
<reference evidence="2 3" key="1">
    <citation type="submission" date="2021-08" db="EMBL/GenBank/DDBJ databases">
        <authorList>
            <person name="Ping M."/>
        </authorList>
    </citation>
    <scope>NUCLEOTIDE SEQUENCE [LARGE SCALE GENOMIC DNA]</scope>
    <source>
        <strain evidence="2 3">MG28</strain>
    </source>
</reference>
<dbReference type="RefSeq" id="WP_220644884.1">
    <property type="nucleotide sequence ID" value="NZ_CP080647.1"/>
</dbReference>
<accession>A0ABX8XJF6</accession>
<protein>
    <submittedName>
        <fullName evidence="2">Alpha/beta hydrolase</fullName>
    </submittedName>
</protein>
<dbReference type="Proteomes" id="UP000827138">
    <property type="component" value="Chromosome"/>
</dbReference>
<dbReference type="GO" id="GO:0016787">
    <property type="term" value="F:hydrolase activity"/>
    <property type="evidence" value="ECO:0007669"/>
    <property type="project" value="UniProtKB-KW"/>
</dbReference>
<evidence type="ECO:0000313" key="3">
    <source>
        <dbReference type="Proteomes" id="UP000827138"/>
    </source>
</evidence>
<dbReference type="InterPro" id="IPR029058">
    <property type="entry name" value="AB_hydrolase_fold"/>
</dbReference>
<dbReference type="Gene3D" id="3.40.50.1820">
    <property type="entry name" value="alpha/beta hydrolase"/>
    <property type="match status" value="1"/>
</dbReference>
<dbReference type="EMBL" id="CP080647">
    <property type="protein sequence ID" value="QYX75727.1"/>
    <property type="molecule type" value="Genomic_DNA"/>
</dbReference>
<dbReference type="InterPro" id="IPR000639">
    <property type="entry name" value="Epox_hydrolase-like"/>
</dbReference>
<feature type="domain" description="AB hydrolase-1" evidence="1">
    <location>
        <begin position="4"/>
        <end position="232"/>
    </location>
</feature>
<proteinExistence type="predicted"/>
<keyword evidence="2" id="KW-0378">Hydrolase</keyword>
<keyword evidence="3" id="KW-1185">Reference proteome</keyword>
<dbReference type="InterPro" id="IPR000073">
    <property type="entry name" value="AB_hydrolase_1"/>
</dbReference>
<dbReference type="Pfam" id="PF12697">
    <property type="entry name" value="Abhydrolase_6"/>
    <property type="match status" value="1"/>
</dbReference>
<dbReference type="PANTHER" id="PTHR43798">
    <property type="entry name" value="MONOACYLGLYCEROL LIPASE"/>
    <property type="match status" value="1"/>
</dbReference>
<dbReference type="PRINTS" id="PR00111">
    <property type="entry name" value="ABHYDROLASE"/>
</dbReference>
<evidence type="ECO:0000259" key="1">
    <source>
        <dbReference type="Pfam" id="PF12697"/>
    </source>
</evidence>
<dbReference type="InterPro" id="IPR050266">
    <property type="entry name" value="AB_hydrolase_sf"/>
</dbReference>
<dbReference type="PANTHER" id="PTHR43798:SF33">
    <property type="entry name" value="HYDROLASE, PUTATIVE (AFU_ORTHOLOGUE AFUA_2G14860)-RELATED"/>
    <property type="match status" value="1"/>
</dbReference>
<gene>
    <name evidence="2" type="ORF">K1J60_03680</name>
</gene>
<name>A0ABX8XJF6_9ACTN</name>
<dbReference type="SUPFAM" id="SSF53474">
    <property type="entry name" value="alpha/beta-Hydrolases"/>
    <property type="match status" value="1"/>
</dbReference>
<organism evidence="2 3">
    <name type="scientific">Streptomyces akebiae</name>
    <dbReference type="NCBI Taxonomy" id="2865673"/>
    <lineage>
        <taxon>Bacteria</taxon>
        <taxon>Bacillati</taxon>
        <taxon>Actinomycetota</taxon>
        <taxon>Actinomycetes</taxon>
        <taxon>Kitasatosporales</taxon>
        <taxon>Streptomycetaceae</taxon>
        <taxon>Streptomyces</taxon>
    </lineage>
</organism>